<dbReference type="InterPro" id="IPR055373">
    <property type="entry name" value="Ribophorin_II_N"/>
</dbReference>
<keyword evidence="1" id="KW-0732">Signal</keyword>
<dbReference type="WBParaSite" id="HDID_0000633601-mRNA-1">
    <property type="protein sequence ID" value="HDID_0000633601-mRNA-1"/>
    <property type="gene ID" value="HDID_0000633601"/>
</dbReference>
<reference evidence="5" key="1">
    <citation type="submission" date="2017-02" db="UniProtKB">
        <authorList>
            <consortium name="WormBaseParasite"/>
        </authorList>
    </citation>
    <scope>IDENTIFICATION</scope>
</reference>
<feature type="chain" id="PRO_5043073513" description="Dolichyl-diphosphooligosaccharide--protein glycosyltransferase subunit 2" evidence="1">
    <location>
        <begin position="18"/>
        <end position="108"/>
    </location>
</feature>
<keyword evidence="1" id="KW-0256">Endoplasmic reticulum</keyword>
<dbReference type="STRING" id="6216.A0A0R3SN21"/>
<comment type="subunit">
    <text evidence="1">Component of the oligosaccharyltransferase (OST) complex.</text>
</comment>
<protein>
    <recommendedName>
        <fullName evidence="1">Dolichyl-diphosphooligosaccharide--protein glycosyltransferase subunit 2</fullName>
    </recommendedName>
    <alternativeName>
        <fullName evidence="1">Ribophorin-2</fullName>
    </alternativeName>
</protein>
<proteinExistence type="inferred from homology"/>
<dbReference type="GO" id="GO:0008250">
    <property type="term" value="C:oligosaccharyltransferase complex"/>
    <property type="evidence" value="ECO:0007669"/>
    <property type="project" value="UniProtKB-UniRule"/>
</dbReference>
<dbReference type="GO" id="GO:0006487">
    <property type="term" value="P:protein N-linked glycosylation"/>
    <property type="evidence" value="ECO:0007669"/>
    <property type="project" value="UniProtKB-UniRule"/>
</dbReference>
<reference evidence="3 4" key="2">
    <citation type="submission" date="2018-11" db="EMBL/GenBank/DDBJ databases">
        <authorList>
            <consortium name="Pathogen Informatics"/>
        </authorList>
    </citation>
    <scope>NUCLEOTIDE SEQUENCE [LARGE SCALE GENOMIC DNA]</scope>
</reference>
<dbReference type="EMBL" id="UYSG01004961">
    <property type="protein sequence ID" value="VDL58652.1"/>
    <property type="molecule type" value="Genomic_DNA"/>
</dbReference>
<organism evidence="5">
    <name type="scientific">Hymenolepis diminuta</name>
    <name type="common">Rat tapeworm</name>
    <dbReference type="NCBI Taxonomy" id="6216"/>
    <lineage>
        <taxon>Eukaryota</taxon>
        <taxon>Metazoa</taxon>
        <taxon>Spiralia</taxon>
        <taxon>Lophotrochozoa</taxon>
        <taxon>Platyhelminthes</taxon>
        <taxon>Cestoda</taxon>
        <taxon>Eucestoda</taxon>
        <taxon>Cyclophyllidea</taxon>
        <taxon>Hymenolepididae</taxon>
        <taxon>Hymenolepis</taxon>
    </lineage>
</organism>
<dbReference type="AlphaFoldDB" id="A0A0R3SN21"/>
<evidence type="ECO:0000259" key="2">
    <source>
        <dbReference type="Pfam" id="PF05817"/>
    </source>
</evidence>
<evidence type="ECO:0000313" key="3">
    <source>
        <dbReference type="EMBL" id="VDL58652.1"/>
    </source>
</evidence>
<dbReference type="UniPathway" id="UPA00378"/>
<dbReference type="Pfam" id="PF05817">
    <property type="entry name" value="Ribophorin_II"/>
    <property type="match status" value="1"/>
</dbReference>
<sequence>MIRFWLSVTLVTVAASAASMEESTTLALPIGALNDQDKQHFKEIFSSFKKDSIKEAHYAHIGGSVFDFNSLEGVSCDTLKTYFDSSDLEMQYYALSAARGVKSCIVGD</sequence>
<feature type="signal peptide" evidence="1">
    <location>
        <begin position="1"/>
        <end position="17"/>
    </location>
</feature>
<gene>
    <name evidence="3" type="ORF">HDID_LOCUS6334</name>
</gene>
<comment type="similarity">
    <text evidence="1">Belongs to the SWP1 family.</text>
</comment>
<dbReference type="Proteomes" id="UP000274504">
    <property type="component" value="Unassembled WGS sequence"/>
</dbReference>
<evidence type="ECO:0000313" key="5">
    <source>
        <dbReference type="WBParaSite" id="HDID_0000633601-mRNA-1"/>
    </source>
</evidence>
<comment type="subcellular location">
    <subcellularLocation>
        <location evidence="1">Endoplasmic reticulum membrane</location>
        <topology evidence="1">Multi-pass membrane protein</topology>
    </subcellularLocation>
</comment>
<feature type="domain" description="Ribophorin II N-terminal" evidence="2">
    <location>
        <begin position="33"/>
        <end position="104"/>
    </location>
</feature>
<evidence type="ECO:0000256" key="1">
    <source>
        <dbReference type="RuleBase" id="RU366029"/>
    </source>
</evidence>
<evidence type="ECO:0000313" key="4">
    <source>
        <dbReference type="Proteomes" id="UP000274504"/>
    </source>
</evidence>
<name>A0A0R3SN21_HYMDI</name>
<comment type="pathway">
    <text evidence="1">Protein modification; protein glycosylation.</text>
</comment>
<accession>A0A0R3SN21</accession>
<comment type="function">
    <text evidence="1">Subunit of the oligosaccharyl transferase (OST) complex that catalyzes the initial transfer of a defined glycan (Glc(3)Man(9)GlcNAc(2) in eukaryotes) from the lipid carrier dolichol-pyrophosphate to an asparagine residue within an Asn-X-Ser/Thr consensus motif in nascent polypeptide chains, the first step in protein N-glycosylation. N-glycosylation occurs cotranslationally and the complex associates with the Sec61 complex at the channel-forming translocon complex that mediates protein translocation across the endoplasmic reticulum (ER). All subunits are required for a maximal enzyme activity.</text>
</comment>